<dbReference type="Proteomes" id="UP000176576">
    <property type="component" value="Unassembled WGS sequence"/>
</dbReference>
<comment type="caution">
    <text evidence="1">The sequence shown here is derived from an EMBL/GenBank/DDBJ whole genome shotgun (WGS) entry which is preliminary data.</text>
</comment>
<gene>
    <name evidence="1" type="ORF">A3J54_00610</name>
</gene>
<organism evidence="1 2">
    <name type="scientific">Candidatus Ryanbacteria bacterium RIFCSPHIGHO2_02_FULL_45_13b</name>
    <dbReference type="NCBI Taxonomy" id="1802117"/>
    <lineage>
        <taxon>Bacteria</taxon>
        <taxon>Candidatus Ryaniibacteriota</taxon>
    </lineage>
</organism>
<reference evidence="1 2" key="1">
    <citation type="journal article" date="2016" name="Nat. Commun.">
        <title>Thousands of microbial genomes shed light on interconnected biogeochemical processes in an aquifer system.</title>
        <authorList>
            <person name="Anantharaman K."/>
            <person name="Brown C.T."/>
            <person name="Hug L.A."/>
            <person name="Sharon I."/>
            <person name="Castelle C.J."/>
            <person name="Probst A.J."/>
            <person name="Thomas B.C."/>
            <person name="Singh A."/>
            <person name="Wilkins M.J."/>
            <person name="Karaoz U."/>
            <person name="Brodie E.L."/>
            <person name="Williams K.H."/>
            <person name="Hubbard S.S."/>
            <person name="Banfield J.F."/>
        </authorList>
    </citation>
    <scope>NUCLEOTIDE SEQUENCE [LARGE SCALE GENOMIC DNA]</scope>
</reference>
<dbReference type="STRING" id="1802117.A3J54_00610"/>
<dbReference type="EMBL" id="MHNN01000027">
    <property type="protein sequence ID" value="OGZ44823.1"/>
    <property type="molecule type" value="Genomic_DNA"/>
</dbReference>
<sequence>MKFLVQGELNHTPVKWGEADTREEAEVIARREIGEEFHLEDGQKVWGDPHRYGVFAQVTKVEE</sequence>
<proteinExistence type="predicted"/>
<dbReference type="AlphaFoldDB" id="A0A1G2G3I0"/>
<evidence type="ECO:0000313" key="1">
    <source>
        <dbReference type="EMBL" id="OGZ44823.1"/>
    </source>
</evidence>
<evidence type="ECO:0000313" key="2">
    <source>
        <dbReference type="Proteomes" id="UP000176576"/>
    </source>
</evidence>
<name>A0A1G2G3I0_9BACT</name>
<accession>A0A1G2G3I0</accession>
<protein>
    <submittedName>
        <fullName evidence="1">Uncharacterized protein</fullName>
    </submittedName>
</protein>